<evidence type="ECO:0008006" key="9">
    <source>
        <dbReference type="Google" id="ProtNLM"/>
    </source>
</evidence>
<keyword evidence="8" id="KW-1185">Reference proteome</keyword>
<dbReference type="InterPro" id="IPR004960">
    <property type="entry name" value="LipA_acyltrans"/>
</dbReference>
<dbReference type="GO" id="GO:0016746">
    <property type="term" value="F:acyltransferase activity"/>
    <property type="evidence" value="ECO:0007669"/>
    <property type="project" value="UniProtKB-KW"/>
</dbReference>
<keyword evidence="4" id="KW-0808">Transferase</keyword>
<keyword evidence="6" id="KW-0012">Acyltransferase</keyword>
<name>A0A1U7CT37_9BACT</name>
<dbReference type="RefSeq" id="WP_076347931.1">
    <property type="nucleotide sequence ID" value="NZ_CP019082.1"/>
</dbReference>
<dbReference type="AlphaFoldDB" id="A0A1U7CT37"/>
<protein>
    <recommendedName>
        <fullName evidence="9">Lipid A biosynthesis acyltransferase</fullName>
    </recommendedName>
</protein>
<dbReference type="GO" id="GO:0009247">
    <property type="term" value="P:glycolipid biosynthetic process"/>
    <property type="evidence" value="ECO:0007669"/>
    <property type="project" value="UniProtKB-ARBA"/>
</dbReference>
<comment type="subcellular location">
    <subcellularLocation>
        <location evidence="1">Cell inner membrane</location>
    </subcellularLocation>
</comment>
<dbReference type="KEGG" id="pbor:BSF38_03637"/>
<keyword evidence="2" id="KW-1003">Cell membrane</keyword>
<evidence type="ECO:0000256" key="1">
    <source>
        <dbReference type="ARBA" id="ARBA00004533"/>
    </source>
</evidence>
<proteinExistence type="predicted"/>
<evidence type="ECO:0000256" key="4">
    <source>
        <dbReference type="ARBA" id="ARBA00022679"/>
    </source>
</evidence>
<dbReference type="GO" id="GO:0005886">
    <property type="term" value="C:plasma membrane"/>
    <property type="evidence" value="ECO:0007669"/>
    <property type="project" value="UniProtKB-SubCell"/>
</dbReference>
<evidence type="ECO:0000256" key="3">
    <source>
        <dbReference type="ARBA" id="ARBA00022519"/>
    </source>
</evidence>
<evidence type="ECO:0000313" key="8">
    <source>
        <dbReference type="Proteomes" id="UP000186309"/>
    </source>
</evidence>
<gene>
    <name evidence="7" type="ORF">BSF38_03637</name>
</gene>
<dbReference type="STRING" id="1387353.BSF38_03637"/>
<dbReference type="Proteomes" id="UP000186309">
    <property type="component" value="Chromosome"/>
</dbReference>
<evidence type="ECO:0000256" key="2">
    <source>
        <dbReference type="ARBA" id="ARBA00022475"/>
    </source>
</evidence>
<dbReference type="Pfam" id="PF03279">
    <property type="entry name" value="Lip_A_acyltrans"/>
    <property type="match status" value="1"/>
</dbReference>
<accession>A0A1U7CT37</accession>
<evidence type="ECO:0000256" key="5">
    <source>
        <dbReference type="ARBA" id="ARBA00023136"/>
    </source>
</evidence>
<keyword evidence="5" id="KW-0472">Membrane</keyword>
<sequence length="351" mass="38930">MTSLWRRFFTWKFHFYELLLPALRGLGPARFDAIVCALGTASTYVRPGRRARLRAAVAAADAALDLDADLNGRRRLDWTGLAANAARFTARDYALDLPDDREVLGRFDVEGYDAFREEQTRGKGVLLVGSHLGAHIAGIHWLFRNDLPIRALVQRPKHVSTILERKFDATDEPYPQRDFFLRKDLTPAVAVERTLQARSALRDGMIVYLNGDIVWEGSNTRNCRLLGRDHQFLAIWTELAALTRSPVYFVFCTHRPGGRFALEFQRFGQTRSGEQARALGAYLSQLEAQVAAAPAEAVAYLTWPCYTTGTPTPTPPKKIPAAHHRLASAVARRVGKGSGIAGSIIAGSIMA</sequence>
<keyword evidence="3" id="KW-0997">Cell inner membrane</keyword>
<evidence type="ECO:0000256" key="6">
    <source>
        <dbReference type="ARBA" id="ARBA00023315"/>
    </source>
</evidence>
<dbReference type="EMBL" id="CP019082">
    <property type="protein sequence ID" value="APW62105.1"/>
    <property type="molecule type" value="Genomic_DNA"/>
</dbReference>
<dbReference type="PANTHER" id="PTHR30606:SF10">
    <property type="entry name" value="PHOSPHATIDYLINOSITOL MANNOSIDE ACYLTRANSFERASE"/>
    <property type="match status" value="1"/>
</dbReference>
<organism evidence="7 8">
    <name type="scientific">Paludisphaera borealis</name>
    <dbReference type="NCBI Taxonomy" id="1387353"/>
    <lineage>
        <taxon>Bacteria</taxon>
        <taxon>Pseudomonadati</taxon>
        <taxon>Planctomycetota</taxon>
        <taxon>Planctomycetia</taxon>
        <taxon>Isosphaerales</taxon>
        <taxon>Isosphaeraceae</taxon>
        <taxon>Paludisphaera</taxon>
    </lineage>
</organism>
<dbReference type="PANTHER" id="PTHR30606">
    <property type="entry name" value="LIPID A BIOSYNTHESIS LAUROYL ACYLTRANSFERASE"/>
    <property type="match status" value="1"/>
</dbReference>
<reference evidence="8" key="1">
    <citation type="submission" date="2016-12" db="EMBL/GenBank/DDBJ databases">
        <title>Comparative genomics of four Isosphaeraceae planctomycetes: a common pool of plasmids and glycoside hydrolase genes.</title>
        <authorList>
            <person name="Ivanova A."/>
        </authorList>
    </citation>
    <scope>NUCLEOTIDE SEQUENCE [LARGE SCALE GENOMIC DNA]</scope>
    <source>
        <strain evidence="8">PX4</strain>
    </source>
</reference>
<evidence type="ECO:0000313" key="7">
    <source>
        <dbReference type="EMBL" id="APW62105.1"/>
    </source>
</evidence>